<dbReference type="GO" id="GO:0016491">
    <property type="term" value="F:oxidoreductase activity"/>
    <property type="evidence" value="ECO:0007669"/>
    <property type="project" value="UniProtKB-KW"/>
</dbReference>
<comment type="caution">
    <text evidence="7">The sequence shown here is derived from an EMBL/GenBank/DDBJ whole genome shotgun (WGS) entry which is preliminary data.</text>
</comment>
<dbReference type="InterPro" id="IPR000415">
    <property type="entry name" value="Nitroreductase-like"/>
</dbReference>
<dbReference type="EMBL" id="SKBM01000029">
    <property type="protein sequence ID" value="TCZ55114.1"/>
    <property type="molecule type" value="Genomic_DNA"/>
</dbReference>
<evidence type="ECO:0000256" key="2">
    <source>
        <dbReference type="ARBA" id="ARBA00022630"/>
    </source>
</evidence>
<name>A0A4R4D4B4_9PROT</name>
<sequence length="358" mass="38093">MAAAAIPAATWKGISGISAPTTPGRRGRKAHWAAHRAEPPAGAGRPFQQGHGAMARCAASVTSLGPLARRGPACHAAGVMSENDPERLIRGRYGLRPEDPLPFAPPDSVPPALATLLDRRVTRRYAPDPVPEPLLRTVLAAAQSAPSKSDLQQYAIILIQDAGKIARIADWIGGMDWIKGAPVFLLFCGDVRRGRRVCALHGRAHANDNVDTFLNATADAALALGFAVMAAEAAGLGACPISYVRNHVERIAPLCALPPGVFPVAGLTLGVPAAPRNWLSPRLPQHLVVHSERYDDGGLEAALPAYDGARPPARPRYPEIHGPKPEGCGWSENAARQLSVPERFGLRPWLKWQGLSLD</sequence>
<evidence type="ECO:0000313" key="8">
    <source>
        <dbReference type="Proteomes" id="UP000295023"/>
    </source>
</evidence>
<keyword evidence="3" id="KW-0288">FMN</keyword>
<accession>A0A4R4D4B4</accession>
<dbReference type="Gene3D" id="3.40.109.10">
    <property type="entry name" value="NADH Oxidase"/>
    <property type="match status" value="1"/>
</dbReference>
<gene>
    <name evidence="7" type="ORF">EXY23_22430</name>
</gene>
<dbReference type="PANTHER" id="PTHR43425:SF2">
    <property type="entry name" value="OXYGEN-INSENSITIVE NADPH NITROREDUCTASE"/>
    <property type="match status" value="1"/>
</dbReference>
<feature type="compositionally biased region" description="Basic residues" evidence="5">
    <location>
        <begin position="25"/>
        <end position="34"/>
    </location>
</feature>
<feature type="domain" description="Nitroreductase" evidence="6">
    <location>
        <begin position="118"/>
        <end position="270"/>
    </location>
</feature>
<protein>
    <submittedName>
        <fullName evidence="7">NADPH-dependent oxidoreductase</fullName>
    </submittedName>
</protein>
<dbReference type="Pfam" id="PF00881">
    <property type="entry name" value="Nitroreductase"/>
    <property type="match status" value="1"/>
</dbReference>
<evidence type="ECO:0000256" key="5">
    <source>
        <dbReference type="SAM" id="MobiDB-lite"/>
    </source>
</evidence>
<reference evidence="7 8" key="1">
    <citation type="submission" date="2019-03" db="EMBL/GenBank/DDBJ databases">
        <title>Paracraurococcus aquatilis NE82 genome sequence.</title>
        <authorList>
            <person name="Zhao Y."/>
            <person name="Du Z."/>
        </authorList>
    </citation>
    <scope>NUCLEOTIDE SEQUENCE [LARGE SCALE GENOMIC DNA]</scope>
    <source>
        <strain evidence="7 8">NE82</strain>
    </source>
</reference>
<evidence type="ECO:0000256" key="1">
    <source>
        <dbReference type="ARBA" id="ARBA00008366"/>
    </source>
</evidence>
<evidence type="ECO:0000313" key="7">
    <source>
        <dbReference type="EMBL" id="TCZ55114.1"/>
    </source>
</evidence>
<keyword evidence="2" id="KW-0285">Flavoprotein</keyword>
<evidence type="ECO:0000256" key="4">
    <source>
        <dbReference type="ARBA" id="ARBA00023002"/>
    </source>
</evidence>
<feature type="region of interest" description="Disordered" evidence="5">
    <location>
        <begin position="16"/>
        <end position="49"/>
    </location>
</feature>
<proteinExistence type="inferred from homology"/>
<organism evidence="7 8">
    <name type="scientific">Roseicella aquatilis</name>
    <dbReference type="NCBI Taxonomy" id="2527868"/>
    <lineage>
        <taxon>Bacteria</taxon>
        <taxon>Pseudomonadati</taxon>
        <taxon>Pseudomonadota</taxon>
        <taxon>Alphaproteobacteria</taxon>
        <taxon>Acetobacterales</taxon>
        <taxon>Roseomonadaceae</taxon>
        <taxon>Roseicella</taxon>
    </lineage>
</organism>
<comment type="similarity">
    <text evidence="1">Belongs to the flavin oxidoreductase frp family.</text>
</comment>
<keyword evidence="4" id="KW-0560">Oxidoreductase</keyword>
<keyword evidence="8" id="KW-1185">Reference proteome</keyword>
<dbReference type="SUPFAM" id="SSF55469">
    <property type="entry name" value="FMN-dependent nitroreductase-like"/>
    <property type="match status" value="1"/>
</dbReference>
<evidence type="ECO:0000259" key="6">
    <source>
        <dbReference type="Pfam" id="PF00881"/>
    </source>
</evidence>
<dbReference type="InterPro" id="IPR029479">
    <property type="entry name" value="Nitroreductase"/>
</dbReference>
<dbReference type="AlphaFoldDB" id="A0A4R4D4B4"/>
<dbReference type="PANTHER" id="PTHR43425">
    <property type="entry name" value="OXYGEN-INSENSITIVE NADPH NITROREDUCTASE"/>
    <property type="match status" value="1"/>
</dbReference>
<evidence type="ECO:0000256" key="3">
    <source>
        <dbReference type="ARBA" id="ARBA00022643"/>
    </source>
</evidence>
<dbReference type="InterPro" id="IPR016446">
    <property type="entry name" value="Flavin_OxRdtase_Frp"/>
</dbReference>
<dbReference type="OrthoDB" id="3181400at2"/>
<dbReference type="Proteomes" id="UP000295023">
    <property type="component" value="Unassembled WGS sequence"/>
</dbReference>